<sequence>MAFPTRLQQLLDEGRGKIASAVRFEFGTGTYGFFSGKGSIDYAGLTYHGNTLISIDEPPYALGTAAQPLTMRLPAKADFGLTPDKLLLIEQEEYKGRPVTLYDFYIDPDTNAFLHAEPTWYGYADVIDHREESGDMWLEATLETGAIDNFREGYRFASHEDQQLVSPGDMFFEHAARLRNEYFNYKFEAK</sequence>
<dbReference type="Proteomes" id="UP000245396">
    <property type="component" value="Unassembled WGS sequence"/>
</dbReference>
<protein>
    <recommendedName>
        <fullName evidence="3">DUF2163 domain-containing protein</fullName>
    </recommendedName>
</protein>
<name>A0A316C0F3_PSESE</name>
<evidence type="ECO:0000313" key="2">
    <source>
        <dbReference type="Proteomes" id="UP000245396"/>
    </source>
</evidence>
<dbReference type="EMBL" id="QGGG01000010">
    <property type="protein sequence ID" value="PWJ81472.1"/>
    <property type="molecule type" value="Genomic_DNA"/>
</dbReference>
<comment type="caution">
    <text evidence="1">The sequence shown here is derived from an EMBL/GenBank/DDBJ whole genome shotgun (WGS) entry which is preliminary data.</text>
</comment>
<reference evidence="1 2" key="1">
    <citation type="submission" date="2018-05" db="EMBL/GenBank/DDBJ databases">
        <title>Genomic Encyclopedia of Type Strains, Phase IV (KMG-IV): sequencing the most valuable type-strain genomes for metagenomic binning, comparative biology and taxonomic classification.</title>
        <authorList>
            <person name="Goeker M."/>
        </authorList>
    </citation>
    <scope>NUCLEOTIDE SEQUENCE [LARGE SCALE GENOMIC DNA]</scope>
    <source>
        <strain evidence="1 2">DSM 6986</strain>
    </source>
</reference>
<keyword evidence="2" id="KW-1185">Reference proteome</keyword>
<organism evidence="1 2">
    <name type="scientific">Pseudaminobacter salicylatoxidans</name>
    <dbReference type="NCBI Taxonomy" id="93369"/>
    <lineage>
        <taxon>Bacteria</taxon>
        <taxon>Pseudomonadati</taxon>
        <taxon>Pseudomonadota</taxon>
        <taxon>Alphaproteobacteria</taxon>
        <taxon>Hyphomicrobiales</taxon>
        <taxon>Phyllobacteriaceae</taxon>
        <taxon>Pseudaminobacter</taxon>
    </lineage>
</organism>
<dbReference type="AlphaFoldDB" id="A0A316C0F3"/>
<dbReference type="RefSeq" id="WP_109613451.1">
    <property type="nucleotide sequence ID" value="NZ_QGGG01000010.1"/>
</dbReference>
<proteinExistence type="predicted"/>
<dbReference type="OrthoDB" id="8440537at2"/>
<evidence type="ECO:0008006" key="3">
    <source>
        <dbReference type="Google" id="ProtNLM"/>
    </source>
</evidence>
<gene>
    <name evidence="1" type="ORF">C7441_1103</name>
</gene>
<accession>A0A316C0F3</accession>
<evidence type="ECO:0000313" key="1">
    <source>
        <dbReference type="EMBL" id="PWJ81472.1"/>
    </source>
</evidence>